<dbReference type="PANTHER" id="PTHR10459">
    <property type="entry name" value="DNA LIGASE"/>
    <property type="match status" value="1"/>
</dbReference>
<evidence type="ECO:0000256" key="1">
    <source>
        <dbReference type="ARBA" id="ARBA00000438"/>
    </source>
</evidence>
<dbReference type="Proteomes" id="UP000077202">
    <property type="component" value="Unassembled WGS sequence"/>
</dbReference>
<dbReference type="GO" id="GO:0006302">
    <property type="term" value="P:double-strand break repair"/>
    <property type="evidence" value="ECO:0007669"/>
    <property type="project" value="TreeGrafter"/>
</dbReference>
<dbReference type="GO" id="GO:0140807">
    <property type="term" value="F:NAD+-protein-glutamate ADP-ribosyltransferase activity"/>
    <property type="evidence" value="ECO:0007669"/>
    <property type="project" value="RHEA"/>
</dbReference>
<dbReference type="InterPro" id="IPR036930">
    <property type="entry name" value="WGR_dom_sf"/>
</dbReference>
<evidence type="ECO:0000256" key="7">
    <source>
        <dbReference type="ARBA" id="ARBA00022723"/>
    </source>
</evidence>
<proteinExistence type="inferred from homology"/>
<dbReference type="GO" id="GO:0140806">
    <property type="term" value="F:NAD+-protein-aspartate ADP-ribosyltransferase activity"/>
    <property type="evidence" value="ECO:0007669"/>
    <property type="project" value="RHEA"/>
</dbReference>
<comment type="caution">
    <text evidence="25">The sequence shown here is derived from an EMBL/GenBank/DDBJ whole genome shotgun (WGS) entry which is preliminary data.</text>
</comment>
<dbReference type="SUPFAM" id="SSF52113">
    <property type="entry name" value="BRCT domain"/>
    <property type="match status" value="1"/>
</dbReference>
<dbReference type="Pfam" id="PF21728">
    <property type="entry name" value="PADR1_N"/>
    <property type="match status" value="1"/>
</dbReference>
<evidence type="ECO:0000259" key="20">
    <source>
        <dbReference type="PROSITE" id="PS50064"/>
    </source>
</evidence>
<dbReference type="PIRSF" id="PIRSF000489">
    <property type="entry name" value="NAD_ADPRT"/>
    <property type="match status" value="1"/>
</dbReference>
<feature type="domain" description="BRCT" evidence="21">
    <location>
        <begin position="451"/>
        <end position="543"/>
    </location>
</feature>
<comment type="catalytic activity">
    <reaction evidence="2">
        <text>L-glutamyl-[protein] + NAD(+) = 5-O-(ADP-D-ribosyl)-L-glutamyl-[protein] + nicotinamide</text>
        <dbReference type="Rhea" id="RHEA:58224"/>
        <dbReference type="Rhea" id="RHEA-COMP:10208"/>
        <dbReference type="Rhea" id="RHEA-COMP:15089"/>
        <dbReference type="ChEBI" id="CHEBI:17154"/>
        <dbReference type="ChEBI" id="CHEBI:29973"/>
        <dbReference type="ChEBI" id="CHEBI:57540"/>
        <dbReference type="ChEBI" id="CHEBI:142540"/>
    </reaction>
</comment>
<comment type="catalytic activity">
    <reaction evidence="1">
        <text>L-aspartyl-[protein] + NAD(+) = 4-O-(ADP-D-ribosyl)-L-aspartyl-[protein] + nicotinamide</text>
        <dbReference type="Rhea" id="RHEA:54424"/>
        <dbReference type="Rhea" id="RHEA-COMP:9867"/>
        <dbReference type="Rhea" id="RHEA-COMP:13832"/>
        <dbReference type="ChEBI" id="CHEBI:17154"/>
        <dbReference type="ChEBI" id="CHEBI:29961"/>
        <dbReference type="ChEBI" id="CHEBI:57540"/>
        <dbReference type="ChEBI" id="CHEBI:138102"/>
    </reaction>
</comment>
<feature type="region of interest" description="Disordered" evidence="19">
    <location>
        <begin position="195"/>
        <end position="297"/>
    </location>
</feature>
<dbReference type="PANTHER" id="PTHR10459:SF80">
    <property type="entry name" value="POLY [ADP-RIBOSE] POLYMERASE 1"/>
    <property type="match status" value="1"/>
</dbReference>
<dbReference type="Gene3D" id="3.40.50.10190">
    <property type="entry name" value="BRCT domain"/>
    <property type="match status" value="1"/>
</dbReference>
<evidence type="ECO:0000259" key="23">
    <source>
        <dbReference type="PROSITE" id="PS51060"/>
    </source>
</evidence>
<keyword evidence="6" id="KW-0548">Nucleotidyltransferase</keyword>
<dbReference type="Pfam" id="PF05406">
    <property type="entry name" value="WGR"/>
    <property type="match status" value="1"/>
</dbReference>
<keyword evidence="7" id="KW-0479">Metal-binding</keyword>
<dbReference type="SUPFAM" id="SSF56399">
    <property type="entry name" value="ADP-ribosylation"/>
    <property type="match status" value="1"/>
</dbReference>
<dbReference type="PROSITE" id="PS50172">
    <property type="entry name" value="BRCT"/>
    <property type="match status" value="1"/>
</dbReference>
<dbReference type="Pfam" id="PF00644">
    <property type="entry name" value="PARP"/>
    <property type="match status" value="1"/>
</dbReference>
<dbReference type="InterPro" id="IPR036957">
    <property type="entry name" value="Znf_PARP_sf"/>
</dbReference>
<evidence type="ECO:0000256" key="13">
    <source>
        <dbReference type="ARBA" id="ARBA00023125"/>
    </source>
</evidence>
<comment type="function">
    <text evidence="16">Involved in the base excision repair (BER) pathway, by catalyzing the poly(ADP-ribosyl)ation of a limited number of acceptor proteins involved in chromatin architecture and in DNA metabolism. This modification follows DNA damages and appears as an obligatory step in a detection/signaling pathway leading to the reparation of DNA strand breaks.</text>
</comment>
<evidence type="ECO:0000256" key="17">
    <source>
        <dbReference type="ARBA" id="ARBA00033987"/>
    </source>
</evidence>
<dbReference type="CDD" id="cd01437">
    <property type="entry name" value="parp_like"/>
    <property type="match status" value="1"/>
</dbReference>
<dbReference type="PROSITE" id="PS51977">
    <property type="entry name" value="WGR"/>
    <property type="match status" value="1"/>
</dbReference>
<evidence type="ECO:0000256" key="9">
    <source>
        <dbReference type="ARBA" id="ARBA00022765"/>
    </source>
</evidence>
<dbReference type="AlphaFoldDB" id="A0A176VF79"/>
<feature type="region of interest" description="Disordered" evidence="19">
    <location>
        <begin position="90"/>
        <end position="119"/>
    </location>
</feature>
<dbReference type="GO" id="GO:0070212">
    <property type="term" value="P:protein poly-ADP-ribosylation"/>
    <property type="evidence" value="ECO:0007669"/>
    <property type="project" value="TreeGrafter"/>
</dbReference>
<evidence type="ECO:0000256" key="15">
    <source>
        <dbReference type="ARBA" id="ARBA00024347"/>
    </source>
</evidence>
<dbReference type="GO" id="GO:0016779">
    <property type="term" value="F:nucleotidyltransferase activity"/>
    <property type="evidence" value="ECO:0007669"/>
    <property type="project" value="UniProtKB-KW"/>
</dbReference>
<keyword evidence="9" id="KW-0013">ADP-ribosylation</keyword>
<evidence type="ECO:0000256" key="3">
    <source>
        <dbReference type="ARBA" id="ARBA00004123"/>
    </source>
</evidence>
<feature type="compositionally biased region" description="Basic and acidic residues" evidence="19">
    <location>
        <begin position="230"/>
        <end position="284"/>
    </location>
</feature>
<evidence type="ECO:0000259" key="22">
    <source>
        <dbReference type="PROSITE" id="PS51059"/>
    </source>
</evidence>
<dbReference type="InterPro" id="IPR049296">
    <property type="entry name" value="PARP1-like_PADR1_N"/>
</dbReference>
<keyword evidence="4 18" id="KW-0328">Glycosyltransferase</keyword>
<dbReference type="GO" id="GO:0003950">
    <property type="term" value="F:NAD+ poly-ADP-ribosyltransferase activity"/>
    <property type="evidence" value="ECO:0007669"/>
    <property type="project" value="UniProtKB-UniRule"/>
</dbReference>
<dbReference type="GO" id="GO:0008270">
    <property type="term" value="F:zinc ion binding"/>
    <property type="evidence" value="ECO:0007669"/>
    <property type="project" value="UniProtKB-KW"/>
</dbReference>
<dbReference type="GO" id="GO:0005730">
    <property type="term" value="C:nucleolus"/>
    <property type="evidence" value="ECO:0007669"/>
    <property type="project" value="TreeGrafter"/>
</dbReference>
<dbReference type="InterPro" id="IPR001357">
    <property type="entry name" value="BRCT_dom"/>
</dbReference>
<keyword evidence="8" id="KW-0677">Repeat</keyword>
<keyword evidence="14" id="KW-0539">Nucleus</keyword>
<dbReference type="PROSITE" id="PS51059">
    <property type="entry name" value="PARP_CATALYTIC"/>
    <property type="match status" value="1"/>
</dbReference>
<feature type="domain" description="WGR" evidence="24">
    <location>
        <begin position="572"/>
        <end position="672"/>
    </location>
</feature>
<dbReference type="InterPro" id="IPR012317">
    <property type="entry name" value="Poly(ADP-ribose)pol_cat_dom"/>
</dbReference>
<sequence length="1046" mass="117590">MAAPAPPKGWKVEYAKSGRASCKICSNAIAKETLRIAKVVQSFQFDGFMTMWHHMKCIQKKPGRIKSLDDIEGVDDLRWEDGQKLKKYVEGGKDSTKEEEEEDDEEAGGEESAGNGEYACENSKSSRAMCKSCNEKISKGEVRMSTMVDTGRFGKAPAWRHAKCFHELGWWTKPIDELPGWDSLGADNQKVLQDLFKSSSKGSKTGGKGSKRKASEDEKIPSGSTAMTVDTKKGAKGKEAAKRPKIEDDEPLIKDKRTTRKASEEASALVDKKGKTVSGKDAKRLSSPLSDDSSSELDKKLEKQAKAIWALKDDLKKNVVSSEMRTMLDANSMDVSGTELELRDRCVDGMLFGATGKCPMCSSPIEYRDGQYKCKGFLTAWSKCTFTTREPERKAGKWKIPQDVLDGNDYLKEWSEKDRKKPKKEARILVVHEPVKVDVRKQEKDKAAKTIAKGPLGGLSVAIVGRLEMTQAAWKKMIEEAGGSYHSSIVADTNCVVTRDKEVERQKDKLQHAQSLEIPIVTEEYLHDCIDKGKRLPTKDYLVEVGSKLPSMTKVKVKGRSAVHEDSGLQDTGHILEVGKVIYNVTLNVSDLSTGINSYYILQIIEEDSKAVYHLFRKWGRVGSSRIGAQKLEKLGKVKVIDEFRRLFTEKTGNHWKAWEAKEELEKQPGKFYLVDIDYGVNEEAPMKELVPAGSKSNLDPRVISVLKMMFDVETFRAAMMEFEINMSEMPLGKLSKRHIERGFQVLTEIQNLMNMGSDQPQKEGLLLDASNRFFTLIPSVQPNVINSVKMLKTKIDMLETLRDIEIASQLIGSVGDTDEDPIDVHYKKLRCGIDPIPHNSDDFRLVKRYLERTHAPTHKEWQLELEDVFAVDREGEYEAYAPNKKGLENRMLLWHGSRTTNYVGILSQGLRIAPPEAPVTGYMFGKGLYFADLVSKSAQYCYTTKKSPTGLMLLCEVALGKMEEFKDAQYMEKPMNGSNSTKGVGKTEPLASEFKIWDDDIIVPCGKPVPSAATDSSLRYNEYIVYDTKQVQLRFLLKVKFKHKY</sequence>
<keyword evidence="11" id="KW-0862">Zinc</keyword>
<comment type="subcellular location">
    <subcellularLocation>
        <location evidence="3">Nucleus</location>
    </subcellularLocation>
</comment>
<dbReference type="SUPFAM" id="SSF57716">
    <property type="entry name" value="Glucocorticoid receptor-like (DNA-binding domain)"/>
    <property type="match status" value="2"/>
</dbReference>
<keyword evidence="10" id="KW-0863">Zinc-finger</keyword>
<dbReference type="GO" id="GO:0051287">
    <property type="term" value="F:NAD binding"/>
    <property type="evidence" value="ECO:0007669"/>
    <property type="project" value="InterPro"/>
</dbReference>
<evidence type="ECO:0000256" key="18">
    <source>
        <dbReference type="RuleBase" id="RU362114"/>
    </source>
</evidence>
<dbReference type="EMBL" id="LVLJ01003829">
    <property type="protein sequence ID" value="OAE19564.1"/>
    <property type="molecule type" value="Genomic_DNA"/>
</dbReference>
<name>A0A176VF79_MARPO</name>
<dbReference type="InterPro" id="IPR038650">
    <property type="entry name" value="PADR1_C_dom_sf"/>
</dbReference>
<gene>
    <name evidence="25" type="ORF">AXG93_960s1190</name>
</gene>
<evidence type="ECO:0000259" key="21">
    <source>
        <dbReference type="PROSITE" id="PS50172"/>
    </source>
</evidence>
<dbReference type="InterPro" id="IPR050800">
    <property type="entry name" value="ARTD/PARP"/>
</dbReference>
<evidence type="ECO:0000256" key="10">
    <source>
        <dbReference type="ARBA" id="ARBA00022771"/>
    </source>
</evidence>
<feature type="compositionally biased region" description="Acidic residues" evidence="19">
    <location>
        <begin position="97"/>
        <end position="109"/>
    </location>
</feature>
<evidence type="ECO:0000256" key="12">
    <source>
        <dbReference type="ARBA" id="ARBA00023027"/>
    </source>
</evidence>
<dbReference type="Gene3D" id="3.90.228.10">
    <property type="match status" value="1"/>
</dbReference>
<dbReference type="FunFam" id="1.20.142.10:FF:000002">
    <property type="entry name" value="Poly [ADP-ribose] polymerase"/>
    <property type="match status" value="1"/>
</dbReference>
<dbReference type="Gene3D" id="1.20.142.10">
    <property type="entry name" value="Poly(ADP-ribose) polymerase, regulatory domain"/>
    <property type="match status" value="1"/>
</dbReference>
<evidence type="ECO:0000256" key="2">
    <source>
        <dbReference type="ARBA" id="ARBA00000459"/>
    </source>
</evidence>
<keyword evidence="26" id="KW-1185">Reference proteome</keyword>
<keyword evidence="13" id="KW-0238">DNA-binding</keyword>
<evidence type="ECO:0000256" key="6">
    <source>
        <dbReference type="ARBA" id="ARBA00022695"/>
    </source>
</evidence>
<dbReference type="SUPFAM" id="SSF47587">
    <property type="entry name" value="Domain of poly(ADP-ribose) polymerase"/>
    <property type="match status" value="1"/>
</dbReference>
<evidence type="ECO:0000256" key="16">
    <source>
        <dbReference type="ARBA" id="ARBA00024945"/>
    </source>
</evidence>
<dbReference type="GO" id="GO:0003677">
    <property type="term" value="F:DNA binding"/>
    <property type="evidence" value="ECO:0007669"/>
    <property type="project" value="UniProtKB-KW"/>
</dbReference>
<feature type="domain" description="PARP catalytic" evidence="22">
    <location>
        <begin position="821"/>
        <end position="1046"/>
    </location>
</feature>
<dbReference type="InterPro" id="IPR036420">
    <property type="entry name" value="BRCT_dom_sf"/>
</dbReference>
<dbReference type="InterPro" id="IPR008288">
    <property type="entry name" value="PARP"/>
</dbReference>
<feature type="domain" description="PARP-type" evidence="20">
    <location>
        <begin position="10"/>
        <end position="93"/>
    </location>
</feature>
<accession>A0A176VF79</accession>
<dbReference type="PROSITE" id="PS51060">
    <property type="entry name" value="PARP_ALPHA_HD"/>
    <property type="match status" value="1"/>
</dbReference>
<dbReference type="InterPro" id="IPR001510">
    <property type="entry name" value="Znf_PARP"/>
</dbReference>
<dbReference type="Pfam" id="PF00645">
    <property type="entry name" value="zf-PARP"/>
    <property type="match status" value="2"/>
</dbReference>
<evidence type="ECO:0000256" key="14">
    <source>
        <dbReference type="ARBA" id="ARBA00023242"/>
    </source>
</evidence>
<evidence type="ECO:0000256" key="11">
    <source>
        <dbReference type="ARBA" id="ARBA00022833"/>
    </source>
</evidence>
<dbReference type="Pfam" id="PF08063">
    <property type="entry name" value="Zn_ribbon_PADR1"/>
    <property type="match status" value="1"/>
</dbReference>
<reference evidence="25" key="1">
    <citation type="submission" date="2016-03" db="EMBL/GenBank/DDBJ databases">
        <title>Mechanisms controlling the formation of the plant cell surface in tip-growing cells are functionally conserved among land plants.</title>
        <authorList>
            <person name="Honkanen S."/>
            <person name="Jones V.A."/>
            <person name="Morieri G."/>
            <person name="Champion C."/>
            <person name="Hetherington A.J."/>
            <person name="Kelly S."/>
            <person name="Saint-Marcoux D."/>
            <person name="Proust H."/>
            <person name="Prescott H."/>
            <person name="Dolan L."/>
        </authorList>
    </citation>
    <scope>NUCLEOTIDE SEQUENCE [LARGE SCALE GENOMIC DNA]</scope>
    <source>
        <tissue evidence="25">Whole gametophyte</tissue>
    </source>
</reference>
<dbReference type="SMART" id="SM00773">
    <property type="entry name" value="WGR"/>
    <property type="match status" value="1"/>
</dbReference>
<dbReference type="Pfam" id="PF00533">
    <property type="entry name" value="BRCT"/>
    <property type="match status" value="1"/>
</dbReference>
<evidence type="ECO:0000256" key="5">
    <source>
        <dbReference type="ARBA" id="ARBA00022679"/>
    </source>
</evidence>
<feature type="domain" description="PARP-type" evidence="20">
    <location>
        <begin position="118"/>
        <end position="200"/>
    </location>
</feature>
<dbReference type="CDD" id="cd08001">
    <property type="entry name" value="WGR_PARP1_like"/>
    <property type="match status" value="1"/>
</dbReference>
<dbReference type="PROSITE" id="PS00347">
    <property type="entry name" value="ZF_PARP_1"/>
    <property type="match status" value="1"/>
</dbReference>
<protein>
    <recommendedName>
        <fullName evidence="18">Poly [ADP-ribose] polymerase</fullName>
        <shortName evidence="18">PARP</shortName>
        <ecNumber evidence="18">2.4.2.-</ecNumber>
    </recommendedName>
</protein>
<keyword evidence="5 18" id="KW-0808">Transferase</keyword>
<dbReference type="PROSITE" id="PS52007">
    <property type="entry name" value="PADR1"/>
    <property type="match status" value="1"/>
</dbReference>
<keyword evidence="12 18" id="KW-0520">NAD</keyword>
<dbReference type="InterPro" id="IPR036616">
    <property type="entry name" value="Poly(ADP-ribose)pol_reg_dom_sf"/>
</dbReference>
<feature type="domain" description="PARP alpha-helical" evidence="23">
    <location>
        <begin position="696"/>
        <end position="813"/>
    </location>
</feature>
<comment type="catalytic activity">
    <reaction evidence="17">
        <text>NAD(+) + (ADP-D-ribosyl)n-acceptor = nicotinamide + (ADP-D-ribosyl)n+1-acceptor + H(+).</text>
        <dbReference type="EC" id="2.4.2.30"/>
    </reaction>
</comment>
<evidence type="ECO:0000259" key="24">
    <source>
        <dbReference type="PROSITE" id="PS51977"/>
    </source>
</evidence>
<dbReference type="InterPro" id="IPR008893">
    <property type="entry name" value="WGR_domain"/>
</dbReference>
<dbReference type="Gene3D" id="3.30.1740.10">
    <property type="entry name" value="Zinc finger, PARP-type"/>
    <property type="match status" value="2"/>
</dbReference>
<evidence type="ECO:0000313" key="25">
    <source>
        <dbReference type="EMBL" id="OAE19564.1"/>
    </source>
</evidence>
<dbReference type="FunFam" id="3.90.228.10:FF:000002">
    <property type="entry name" value="Poly [ADP-ribose] polymerase"/>
    <property type="match status" value="1"/>
</dbReference>
<organism evidence="25 26">
    <name type="scientific">Marchantia polymorpha subsp. ruderalis</name>
    <dbReference type="NCBI Taxonomy" id="1480154"/>
    <lineage>
        <taxon>Eukaryota</taxon>
        <taxon>Viridiplantae</taxon>
        <taxon>Streptophyta</taxon>
        <taxon>Embryophyta</taxon>
        <taxon>Marchantiophyta</taxon>
        <taxon>Marchantiopsida</taxon>
        <taxon>Marchantiidae</taxon>
        <taxon>Marchantiales</taxon>
        <taxon>Marchantiaceae</taxon>
        <taxon>Marchantia</taxon>
    </lineage>
</organism>
<dbReference type="Gene3D" id="1.10.20.130">
    <property type="match status" value="1"/>
</dbReference>
<evidence type="ECO:0000313" key="26">
    <source>
        <dbReference type="Proteomes" id="UP000077202"/>
    </source>
</evidence>
<dbReference type="SMART" id="SM01335">
    <property type="entry name" value="PADR1"/>
    <property type="match status" value="1"/>
</dbReference>
<dbReference type="Pfam" id="PF02877">
    <property type="entry name" value="PARP_reg"/>
    <property type="match status" value="1"/>
</dbReference>
<dbReference type="SUPFAM" id="SSF142921">
    <property type="entry name" value="WGR domain-like"/>
    <property type="match status" value="1"/>
</dbReference>
<dbReference type="FunFam" id="3.40.50.10190:FF:000051">
    <property type="entry name" value="Poly [ADP-ribose] polymerase"/>
    <property type="match status" value="1"/>
</dbReference>
<dbReference type="PROSITE" id="PS50064">
    <property type="entry name" value="ZF_PARP_2"/>
    <property type="match status" value="2"/>
</dbReference>
<evidence type="ECO:0000256" key="4">
    <source>
        <dbReference type="ARBA" id="ARBA00022676"/>
    </source>
</evidence>
<evidence type="ECO:0000256" key="19">
    <source>
        <dbReference type="SAM" id="MobiDB-lite"/>
    </source>
</evidence>
<comment type="similarity">
    <text evidence="15">Belongs to the ARTD/PARP family.</text>
</comment>
<dbReference type="CDD" id="cd17747">
    <property type="entry name" value="BRCT_PARP1"/>
    <property type="match status" value="1"/>
</dbReference>
<dbReference type="SMART" id="SM00292">
    <property type="entry name" value="BRCT"/>
    <property type="match status" value="1"/>
</dbReference>
<dbReference type="EC" id="2.4.2.-" evidence="18"/>
<dbReference type="Gene3D" id="2.20.25.630">
    <property type="match status" value="1"/>
</dbReference>
<dbReference type="SMART" id="SM01336">
    <property type="entry name" value="zf-PARP"/>
    <property type="match status" value="2"/>
</dbReference>
<evidence type="ECO:0000256" key="8">
    <source>
        <dbReference type="ARBA" id="ARBA00022737"/>
    </source>
</evidence>
<dbReference type="InterPro" id="IPR012982">
    <property type="entry name" value="PARP1-like_PADR1_Zn_ribbon"/>
</dbReference>
<dbReference type="InterPro" id="IPR004102">
    <property type="entry name" value="Poly(ADP-ribose)pol_reg_dom"/>
</dbReference>